<dbReference type="PIRSF" id="PIRSF017082">
    <property type="entry name" value="YflP"/>
    <property type="match status" value="1"/>
</dbReference>
<feature type="region of interest" description="Disordered" evidence="2">
    <location>
        <begin position="1"/>
        <end position="23"/>
    </location>
</feature>
<dbReference type="PANTHER" id="PTHR42928">
    <property type="entry name" value="TRICARBOXYLATE-BINDING PROTEIN"/>
    <property type="match status" value="1"/>
</dbReference>
<dbReference type="Gene3D" id="3.40.190.10">
    <property type="entry name" value="Periplasmic binding protein-like II"/>
    <property type="match status" value="1"/>
</dbReference>
<evidence type="ECO:0000256" key="1">
    <source>
        <dbReference type="ARBA" id="ARBA00006987"/>
    </source>
</evidence>
<dbReference type="RefSeq" id="WP_340526583.1">
    <property type="nucleotide sequence ID" value="NZ_FMSH01000277.1"/>
</dbReference>
<dbReference type="EMBL" id="FMSH01000277">
    <property type="protein sequence ID" value="SCU76869.1"/>
    <property type="molecule type" value="Genomic_DNA"/>
</dbReference>
<gene>
    <name evidence="3" type="ORF">CNECB9_3480026</name>
</gene>
<dbReference type="AlphaFoldDB" id="A0A1K0JP58"/>
<accession>A0A1K0JP58</accession>
<evidence type="ECO:0000256" key="2">
    <source>
        <dbReference type="SAM" id="MobiDB-lite"/>
    </source>
</evidence>
<dbReference type="PANTHER" id="PTHR42928:SF5">
    <property type="entry name" value="BLR1237 PROTEIN"/>
    <property type="match status" value="1"/>
</dbReference>
<dbReference type="CDD" id="cd07012">
    <property type="entry name" value="PBP2_Bug_TTT"/>
    <property type="match status" value="1"/>
</dbReference>
<name>A0A1K0JP58_CUPNE</name>
<evidence type="ECO:0008006" key="4">
    <source>
        <dbReference type="Google" id="ProtNLM"/>
    </source>
</evidence>
<evidence type="ECO:0000313" key="3">
    <source>
        <dbReference type="EMBL" id="SCU76869.1"/>
    </source>
</evidence>
<comment type="similarity">
    <text evidence="1">Belongs to the UPF0065 (bug) family.</text>
</comment>
<dbReference type="Gene3D" id="3.40.190.150">
    <property type="entry name" value="Bordetella uptake gene, domain 1"/>
    <property type="match status" value="1"/>
</dbReference>
<dbReference type="InterPro" id="IPR042100">
    <property type="entry name" value="Bug_dom1"/>
</dbReference>
<dbReference type="SUPFAM" id="SSF53850">
    <property type="entry name" value="Periplasmic binding protein-like II"/>
    <property type="match status" value="1"/>
</dbReference>
<organism evidence="3">
    <name type="scientific">Cupriavidus necator</name>
    <name type="common">Alcaligenes eutrophus</name>
    <name type="synonym">Ralstonia eutropha</name>
    <dbReference type="NCBI Taxonomy" id="106590"/>
    <lineage>
        <taxon>Bacteria</taxon>
        <taxon>Pseudomonadati</taxon>
        <taxon>Pseudomonadota</taxon>
        <taxon>Betaproteobacteria</taxon>
        <taxon>Burkholderiales</taxon>
        <taxon>Burkholderiaceae</taxon>
        <taxon>Cupriavidus</taxon>
    </lineage>
</organism>
<reference evidence="3" key="1">
    <citation type="submission" date="2016-09" db="EMBL/GenBank/DDBJ databases">
        <authorList>
            <person name="Capua I."/>
            <person name="De Benedictis P."/>
            <person name="Joannis T."/>
            <person name="Lombin L.H."/>
            <person name="Cattoli G."/>
        </authorList>
    </citation>
    <scope>NUCLEOTIDE SEQUENCE</scope>
    <source>
        <strain evidence="3">B9</strain>
    </source>
</reference>
<proteinExistence type="inferred from homology"/>
<dbReference type="Pfam" id="PF03401">
    <property type="entry name" value="TctC"/>
    <property type="match status" value="1"/>
</dbReference>
<protein>
    <recommendedName>
        <fullName evidence="4">Extra-cytoplasmic solute receptor</fullName>
    </recommendedName>
</protein>
<dbReference type="InterPro" id="IPR005064">
    <property type="entry name" value="BUG"/>
</dbReference>
<sequence length="347" mass="37035">MIRNRQGAVTPISPHPSARTPSGRRKFLRLAACGAVIGTGWHTGDALAQAYPLRPVRIIVPHGAGTTPDVVARIVGQRLEARLGQPFVVENRPGAGGSIGLGAIAKAKADGYTIGMGHVGTLTINPTIYRHLPYDPIRDLTPIVLAARAPLLLVVSTATPYKSIGDIVTAAKAWPGRLTYASAGNGSASHMGAEYLKAAAGMSVSHVPFKSSGEALMSVVAGDVTMMLAGLPESRQLVKDNRLRAIALTGDRRSPDHPTIPVLSESLKDINLLNWTGFVAPQATPPDIVWLLHREISAILAEAAVQRKFQEQSLQTVPNSSEDFARFIQSELVRWKAVAKTVNLRLD</sequence>